<name>A0ACC0D866_9PEZI</name>
<evidence type="ECO:0000313" key="1">
    <source>
        <dbReference type="EMBL" id="KAI6088920.1"/>
    </source>
</evidence>
<comment type="caution">
    <text evidence="1">The sequence shown here is derived from an EMBL/GenBank/DDBJ whole genome shotgun (WGS) entry which is preliminary data.</text>
</comment>
<evidence type="ECO:0000313" key="2">
    <source>
        <dbReference type="Proteomes" id="UP001497680"/>
    </source>
</evidence>
<dbReference type="Proteomes" id="UP001497680">
    <property type="component" value="Unassembled WGS sequence"/>
</dbReference>
<gene>
    <name evidence="1" type="ORF">F4821DRAFT_232526</name>
</gene>
<dbReference type="EMBL" id="MU394298">
    <property type="protein sequence ID" value="KAI6088920.1"/>
    <property type="molecule type" value="Genomic_DNA"/>
</dbReference>
<protein>
    <submittedName>
        <fullName evidence="1">NAD(P)-binding protein</fullName>
    </submittedName>
</protein>
<accession>A0ACC0D866</accession>
<keyword evidence="2" id="KW-1185">Reference proteome</keyword>
<reference evidence="1 2" key="1">
    <citation type="journal article" date="2022" name="New Phytol.">
        <title>Ecological generalism drives hyperdiversity of secondary metabolite gene clusters in xylarialean endophytes.</title>
        <authorList>
            <person name="Franco M.E.E."/>
            <person name="Wisecaver J.H."/>
            <person name="Arnold A.E."/>
            <person name="Ju Y.M."/>
            <person name="Slot J.C."/>
            <person name="Ahrendt S."/>
            <person name="Moore L.P."/>
            <person name="Eastman K.E."/>
            <person name="Scott K."/>
            <person name="Konkel Z."/>
            <person name="Mondo S.J."/>
            <person name="Kuo A."/>
            <person name="Hayes R.D."/>
            <person name="Haridas S."/>
            <person name="Andreopoulos B."/>
            <person name="Riley R."/>
            <person name="LaButti K."/>
            <person name="Pangilinan J."/>
            <person name="Lipzen A."/>
            <person name="Amirebrahimi M."/>
            <person name="Yan J."/>
            <person name="Adam C."/>
            <person name="Keymanesh K."/>
            <person name="Ng V."/>
            <person name="Louie K."/>
            <person name="Northen T."/>
            <person name="Drula E."/>
            <person name="Henrissat B."/>
            <person name="Hsieh H.M."/>
            <person name="Youens-Clark K."/>
            <person name="Lutzoni F."/>
            <person name="Miadlikowska J."/>
            <person name="Eastwood D.C."/>
            <person name="Hamelin R.C."/>
            <person name="Grigoriev I.V."/>
            <person name="U'Ren J.M."/>
        </authorList>
    </citation>
    <scope>NUCLEOTIDE SEQUENCE [LARGE SCALE GENOMIC DNA]</scope>
    <source>
        <strain evidence="1 2">ER1909</strain>
    </source>
</reference>
<proteinExistence type="predicted"/>
<sequence>MATIAITGASGKLGGATLSALLAHDLVPASSIVALTSSSPGSPTWTTLAAKGVQVRHAAFEDPATFDEALRGVTKFFLVSTPHIELDFGDEDAVPDGKGREGHHRGAIDAAVRVGVEHIYYSSLAFAWDPSTKAPGSTSKAGVMRAHLRTEAYLKQLVQEGKLPHATFVREGLYNESWPLYLGYFDLSGSDNERTEVPLAGDGPICWTAISDLGVGSALVLVAPSAEYSGKTFYLSTRPSGARSVADIAKLVGEARGKDVEVKVVGRAEHERYYVEERGKEGPAVKWWSSTYAALEAGECRIDDPTLEKLLESVGVKATSVEECIAATLKGKAGSRIHGLQ</sequence>
<organism evidence="1 2">
    <name type="scientific">Hypoxylon rubiginosum</name>
    <dbReference type="NCBI Taxonomy" id="110542"/>
    <lineage>
        <taxon>Eukaryota</taxon>
        <taxon>Fungi</taxon>
        <taxon>Dikarya</taxon>
        <taxon>Ascomycota</taxon>
        <taxon>Pezizomycotina</taxon>
        <taxon>Sordariomycetes</taxon>
        <taxon>Xylariomycetidae</taxon>
        <taxon>Xylariales</taxon>
        <taxon>Hypoxylaceae</taxon>
        <taxon>Hypoxylon</taxon>
    </lineage>
</organism>